<evidence type="ECO:0000313" key="2">
    <source>
        <dbReference type="Proteomes" id="UP000321570"/>
    </source>
</evidence>
<dbReference type="EMBL" id="CABIJS010000256">
    <property type="protein sequence ID" value="VUZ47888.1"/>
    <property type="molecule type" value="Genomic_DNA"/>
</dbReference>
<dbReference type="Proteomes" id="UP000321570">
    <property type="component" value="Unassembled WGS sequence"/>
</dbReference>
<sequence length="105" mass="11924">MLIVLLVLPKNQKYHDEETVFAGLPIENNTQRLAFDAGRKFPITPSDIQNATVKGSVLRKTDWSKSNQNVYPLQVCRRRDNLSMVNLCFMFSDRIAIASALNRAV</sequence>
<keyword evidence="2" id="KW-1185">Reference proteome</keyword>
<protein>
    <submittedName>
        <fullName evidence="1">Uncharacterized protein</fullName>
    </submittedName>
</protein>
<proteinExistence type="predicted"/>
<name>A0A564YMF3_HYMDI</name>
<evidence type="ECO:0000313" key="1">
    <source>
        <dbReference type="EMBL" id="VUZ47888.1"/>
    </source>
</evidence>
<organism evidence="1 2">
    <name type="scientific">Hymenolepis diminuta</name>
    <name type="common">Rat tapeworm</name>
    <dbReference type="NCBI Taxonomy" id="6216"/>
    <lineage>
        <taxon>Eukaryota</taxon>
        <taxon>Metazoa</taxon>
        <taxon>Spiralia</taxon>
        <taxon>Lophotrochozoa</taxon>
        <taxon>Platyhelminthes</taxon>
        <taxon>Cestoda</taxon>
        <taxon>Eucestoda</taxon>
        <taxon>Cyclophyllidea</taxon>
        <taxon>Hymenolepididae</taxon>
        <taxon>Hymenolepis</taxon>
    </lineage>
</organism>
<dbReference type="AlphaFoldDB" id="A0A564YMF3"/>
<reference evidence="1 2" key="1">
    <citation type="submission" date="2019-07" db="EMBL/GenBank/DDBJ databases">
        <authorList>
            <person name="Jastrzebski P J."/>
            <person name="Paukszto L."/>
            <person name="Jastrzebski P J."/>
        </authorList>
    </citation>
    <scope>NUCLEOTIDE SEQUENCE [LARGE SCALE GENOMIC DNA]</scope>
    <source>
        <strain evidence="1 2">WMS-il1</strain>
    </source>
</reference>
<accession>A0A564YMF3</accession>
<gene>
    <name evidence="1" type="ORF">WMSIL1_LOCUS7403</name>
</gene>